<accession>A0A132BXR7</accession>
<dbReference type="AlphaFoldDB" id="A0A132BXR7"/>
<feature type="region of interest" description="Disordered" evidence="1">
    <location>
        <begin position="73"/>
        <end position="93"/>
    </location>
</feature>
<keyword evidence="3" id="KW-1185">Reference proteome</keyword>
<reference evidence="2 3" key="1">
    <citation type="submission" date="2015-12" db="EMBL/GenBank/DDBJ databases">
        <title>Genome sequence of the marine Rhodobacteraceae strain O3.65, Candidatus Tritonibacter horizontis.</title>
        <authorList>
            <person name="Poehlein A."/>
            <person name="Giebel H.A."/>
            <person name="Voget S."/>
            <person name="Brinkhoff T."/>
        </authorList>
    </citation>
    <scope>NUCLEOTIDE SEQUENCE [LARGE SCALE GENOMIC DNA]</scope>
    <source>
        <strain evidence="2 3">O3.65</strain>
    </source>
</reference>
<evidence type="ECO:0000313" key="2">
    <source>
        <dbReference type="EMBL" id="KUP93199.1"/>
    </source>
</evidence>
<protein>
    <submittedName>
        <fullName evidence="2">Uncharacterized protein</fullName>
    </submittedName>
</protein>
<feature type="compositionally biased region" description="Basic and acidic residues" evidence="1">
    <location>
        <begin position="84"/>
        <end position="93"/>
    </location>
</feature>
<dbReference type="Proteomes" id="UP000068382">
    <property type="component" value="Unassembled WGS sequence"/>
</dbReference>
<name>A0A132BXR7_9RHOB</name>
<gene>
    <name evidence="2" type="ORF">TRIHO_19160</name>
</gene>
<evidence type="ECO:0000313" key="3">
    <source>
        <dbReference type="Proteomes" id="UP000068382"/>
    </source>
</evidence>
<organism evidence="2 3">
    <name type="scientific">Tritonibacter horizontis</name>
    <dbReference type="NCBI Taxonomy" id="1768241"/>
    <lineage>
        <taxon>Bacteria</taxon>
        <taxon>Pseudomonadati</taxon>
        <taxon>Pseudomonadota</taxon>
        <taxon>Alphaproteobacteria</taxon>
        <taxon>Rhodobacterales</taxon>
        <taxon>Paracoccaceae</taxon>
        <taxon>Tritonibacter</taxon>
    </lineage>
</organism>
<evidence type="ECO:0000256" key="1">
    <source>
        <dbReference type="SAM" id="MobiDB-lite"/>
    </source>
</evidence>
<feature type="region of interest" description="Disordered" evidence="1">
    <location>
        <begin position="111"/>
        <end position="144"/>
    </location>
</feature>
<sequence>MLPGAAPQPFFGGLLRKTGLNVTSFTVIAASDWDNGHKAVILLSIPMIVRPFGSHVSNDTWLFWFLRPLQPQQTTAAPARRPARTGDHRADMTKADPKVGIGLLVGFSGAGRAERSGYSPRFSATNRGSPARRTIRNSDLRPAS</sequence>
<dbReference type="EMBL" id="LPUY01000057">
    <property type="protein sequence ID" value="KUP93199.1"/>
    <property type="molecule type" value="Genomic_DNA"/>
</dbReference>
<proteinExistence type="predicted"/>
<comment type="caution">
    <text evidence="2">The sequence shown here is derived from an EMBL/GenBank/DDBJ whole genome shotgun (WGS) entry which is preliminary data.</text>
</comment>